<dbReference type="GO" id="GO:0006508">
    <property type="term" value="P:proteolysis"/>
    <property type="evidence" value="ECO:0007669"/>
    <property type="project" value="InterPro"/>
</dbReference>
<feature type="region of interest" description="Disordered" evidence="3">
    <location>
        <begin position="244"/>
        <end position="263"/>
    </location>
</feature>
<accession>A0A1L7CVV9</accession>
<protein>
    <recommendedName>
        <fullName evidence="5">Peptidase S1 domain-containing protein</fullName>
    </recommendedName>
</protein>
<evidence type="ECO:0000256" key="3">
    <source>
        <dbReference type="SAM" id="MobiDB-lite"/>
    </source>
</evidence>
<dbReference type="InterPro" id="IPR001314">
    <property type="entry name" value="Peptidase_S1A"/>
</dbReference>
<evidence type="ECO:0000256" key="4">
    <source>
        <dbReference type="SAM" id="SignalP"/>
    </source>
</evidence>
<evidence type="ECO:0000259" key="5">
    <source>
        <dbReference type="PROSITE" id="PS50240"/>
    </source>
</evidence>
<evidence type="ECO:0000313" key="7">
    <source>
        <dbReference type="Proteomes" id="UP000185469"/>
    </source>
</evidence>
<dbReference type="InterPro" id="IPR050430">
    <property type="entry name" value="Peptidase_S1"/>
</dbReference>
<dbReference type="GO" id="GO:0004252">
    <property type="term" value="F:serine-type endopeptidase activity"/>
    <property type="evidence" value="ECO:0007669"/>
    <property type="project" value="InterPro"/>
</dbReference>
<feature type="domain" description="Peptidase S1" evidence="5">
    <location>
        <begin position="18"/>
        <end position="241"/>
    </location>
</feature>
<proteinExistence type="inferred from homology"/>
<feature type="signal peptide" evidence="4">
    <location>
        <begin position="1"/>
        <end position="22"/>
    </location>
</feature>
<dbReference type="InterPro" id="IPR001254">
    <property type="entry name" value="Trypsin_dom"/>
</dbReference>
<dbReference type="PANTHER" id="PTHR24276:SF98">
    <property type="entry name" value="FI18310P1-RELATED"/>
    <property type="match status" value="1"/>
</dbReference>
<dbReference type="PROSITE" id="PS50240">
    <property type="entry name" value="TRYPSIN_DOM"/>
    <property type="match status" value="1"/>
</dbReference>
<comment type="similarity">
    <text evidence="1">Belongs to the peptidase S1 family.</text>
</comment>
<dbReference type="Proteomes" id="UP000185469">
    <property type="component" value="Chromosome"/>
</dbReference>
<evidence type="ECO:0000256" key="2">
    <source>
        <dbReference type="ARBA" id="ARBA00023157"/>
    </source>
</evidence>
<dbReference type="OrthoDB" id="9815928at2"/>
<keyword evidence="4" id="KW-0732">Signal</keyword>
<dbReference type="KEGG" id="csph:CSPHI_01265"/>
<evidence type="ECO:0000313" key="6">
    <source>
        <dbReference type="EMBL" id="APT89941.1"/>
    </source>
</evidence>
<dbReference type="SMART" id="SM00020">
    <property type="entry name" value="Tryp_SPc"/>
    <property type="match status" value="1"/>
</dbReference>
<gene>
    <name evidence="6" type="ORF">CSPHI_01265</name>
</gene>
<dbReference type="PRINTS" id="PR00722">
    <property type="entry name" value="CHYMOTRYPSIN"/>
</dbReference>
<dbReference type="Pfam" id="PF00089">
    <property type="entry name" value="Trypsin"/>
    <property type="match status" value="1"/>
</dbReference>
<evidence type="ECO:0000256" key="1">
    <source>
        <dbReference type="ARBA" id="ARBA00007664"/>
    </source>
</evidence>
<keyword evidence="7" id="KW-1185">Reference proteome</keyword>
<dbReference type="STRING" id="1437874.CSPHI_01265"/>
<reference evidence="6 7" key="1">
    <citation type="submission" date="2014-08" db="EMBL/GenBank/DDBJ databases">
        <title>Complete genome sequence of Corynebacterium sphenisci CECT 5990(T) (=DSM 44792(T)), isolated from healthy wild penguins.</title>
        <authorList>
            <person name="Ruckert C."/>
            <person name="Albersmeier A."/>
            <person name="Winkler A."/>
            <person name="Kalinowski J."/>
        </authorList>
    </citation>
    <scope>NUCLEOTIDE SEQUENCE [LARGE SCALE GENOMIC DNA]</scope>
    <source>
        <strain evidence="6 7">DSM 44792</strain>
    </source>
</reference>
<organism evidence="6 7">
    <name type="scientific">Corynebacterium sphenisci DSM 44792</name>
    <dbReference type="NCBI Taxonomy" id="1437874"/>
    <lineage>
        <taxon>Bacteria</taxon>
        <taxon>Bacillati</taxon>
        <taxon>Actinomycetota</taxon>
        <taxon>Actinomycetes</taxon>
        <taxon>Mycobacteriales</taxon>
        <taxon>Corynebacteriaceae</taxon>
        <taxon>Corynebacterium</taxon>
    </lineage>
</organism>
<dbReference type="InterPro" id="IPR043504">
    <property type="entry name" value="Peptidase_S1_PA_chymotrypsin"/>
</dbReference>
<name>A0A1L7CVV9_9CORY</name>
<keyword evidence="2" id="KW-1015">Disulfide bond</keyword>
<dbReference type="InterPro" id="IPR009003">
    <property type="entry name" value="Peptidase_S1_PA"/>
</dbReference>
<dbReference type="Gene3D" id="2.40.10.10">
    <property type="entry name" value="Trypsin-like serine proteases"/>
    <property type="match status" value="2"/>
</dbReference>
<dbReference type="EMBL" id="CP009248">
    <property type="protein sequence ID" value="APT89941.1"/>
    <property type="molecule type" value="Genomic_DNA"/>
</dbReference>
<dbReference type="PANTHER" id="PTHR24276">
    <property type="entry name" value="POLYSERASE-RELATED"/>
    <property type="match status" value="1"/>
</dbReference>
<sequence length="292" mass="28557">MLRRTTSAAAGAALAAALAAGAAAEAGALVLAPFAPADDAAAAAVVRLQLPAGEEGAYAECTGTAVGARWVLTARHCVEESPVAAGAVLIGQGADVTVARVNDWALAPAGDLALVHVTSDLGVAAVPVSGAALAEGDQVLGYGWSSLGQGALGRLPRTGLTVRDTGEQADYGGDLAYLTKSDFPASLQEGDSGGPILAGGELVGVLSMGVSFTPPIPPELTGLYVHAAVSTQLDWIRSVLATDPAGPAPDAPGVPGAPGGSGSAVFPMPLPGLDAIAGSFGSLGSDRLLPAR</sequence>
<dbReference type="AlphaFoldDB" id="A0A1L7CVV9"/>
<feature type="chain" id="PRO_5039101652" description="Peptidase S1 domain-containing protein" evidence="4">
    <location>
        <begin position="23"/>
        <end position="292"/>
    </location>
</feature>
<dbReference type="SUPFAM" id="SSF50494">
    <property type="entry name" value="Trypsin-like serine proteases"/>
    <property type="match status" value="1"/>
</dbReference>
<dbReference type="RefSeq" id="WP_075691140.1">
    <property type="nucleotide sequence ID" value="NZ_CP009248.1"/>
</dbReference>